<gene>
    <name evidence="3" type="ORF">A1O3_06932</name>
</gene>
<evidence type="ECO:0000256" key="2">
    <source>
        <dbReference type="SAM" id="SignalP"/>
    </source>
</evidence>
<proteinExistence type="predicted"/>
<organism evidence="3 4">
    <name type="scientific">Capronia epimyces CBS 606.96</name>
    <dbReference type="NCBI Taxonomy" id="1182542"/>
    <lineage>
        <taxon>Eukaryota</taxon>
        <taxon>Fungi</taxon>
        <taxon>Dikarya</taxon>
        <taxon>Ascomycota</taxon>
        <taxon>Pezizomycotina</taxon>
        <taxon>Eurotiomycetes</taxon>
        <taxon>Chaetothyriomycetidae</taxon>
        <taxon>Chaetothyriales</taxon>
        <taxon>Herpotrichiellaceae</taxon>
        <taxon>Capronia</taxon>
    </lineage>
</organism>
<name>W9XK98_9EURO</name>
<dbReference type="OrthoDB" id="5422688at2759"/>
<keyword evidence="4" id="KW-1185">Reference proteome</keyword>
<dbReference type="RefSeq" id="XP_007735236.1">
    <property type="nucleotide sequence ID" value="XM_007737046.1"/>
</dbReference>
<dbReference type="eggNOG" id="ENOG502SP3Y">
    <property type="taxonomic scope" value="Eukaryota"/>
</dbReference>
<feature type="transmembrane region" description="Helical" evidence="1">
    <location>
        <begin position="248"/>
        <end position="267"/>
    </location>
</feature>
<dbReference type="HOGENOM" id="CLU_032657_0_0_1"/>
<reference evidence="3 4" key="1">
    <citation type="submission" date="2013-03" db="EMBL/GenBank/DDBJ databases">
        <title>The Genome Sequence of Capronia epimyces CBS 606.96.</title>
        <authorList>
            <consortium name="The Broad Institute Genomics Platform"/>
            <person name="Cuomo C."/>
            <person name="de Hoog S."/>
            <person name="Gorbushina A."/>
            <person name="Walker B."/>
            <person name="Young S.K."/>
            <person name="Zeng Q."/>
            <person name="Gargeya S."/>
            <person name="Fitzgerald M."/>
            <person name="Haas B."/>
            <person name="Abouelleil A."/>
            <person name="Allen A.W."/>
            <person name="Alvarado L."/>
            <person name="Arachchi H.M."/>
            <person name="Berlin A.M."/>
            <person name="Chapman S.B."/>
            <person name="Gainer-Dewar J."/>
            <person name="Goldberg J."/>
            <person name="Griggs A."/>
            <person name="Gujja S."/>
            <person name="Hansen M."/>
            <person name="Howarth C."/>
            <person name="Imamovic A."/>
            <person name="Ireland A."/>
            <person name="Larimer J."/>
            <person name="McCowan C."/>
            <person name="Murphy C."/>
            <person name="Pearson M."/>
            <person name="Poon T.W."/>
            <person name="Priest M."/>
            <person name="Roberts A."/>
            <person name="Saif S."/>
            <person name="Shea T."/>
            <person name="Sisk P."/>
            <person name="Sykes S."/>
            <person name="Wortman J."/>
            <person name="Nusbaum C."/>
            <person name="Birren B."/>
        </authorList>
    </citation>
    <scope>NUCLEOTIDE SEQUENCE [LARGE SCALE GENOMIC DNA]</scope>
    <source>
        <strain evidence="3 4">CBS 606.96</strain>
    </source>
</reference>
<accession>W9XK98</accession>
<keyword evidence="2" id="KW-0732">Signal</keyword>
<feature type="chain" id="PRO_5004934737" evidence="2">
    <location>
        <begin position="18"/>
        <end position="355"/>
    </location>
</feature>
<feature type="transmembrane region" description="Helical" evidence="1">
    <location>
        <begin position="143"/>
        <end position="163"/>
    </location>
</feature>
<evidence type="ECO:0000256" key="1">
    <source>
        <dbReference type="SAM" id="Phobius"/>
    </source>
</evidence>
<dbReference type="AlphaFoldDB" id="W9XK98"/>
<feature type="signal peptide" evidence="2">
    <location>
        <begin position="1"/>
        <end position="17"/>
    </location>
</feature>
<dbReference type="GeneID" id="19171036"/>
<sequence>MWPQHHLKSWAPFRIDALGLITIIGAPQVNRALGTLVTHGLAEYLPLLAQQELAGDSILEPITGFHLYNLDDHIYATDIAGWFGRWLKYQKSLSWNSTCFFIDTIDNPWTMPAWQKAAGISLPILFMTGAAALAVAAEDWFGLANVGALAVSVLVRVALLSTLRAALDDGLMQVFGEKWAWSMKKILLVTPEGKAITLFAPLGLVTEAILTTPKVAHPTRYRLWRYLGWLCFGVHILTLGMSSLASQILTVCLLLTSTFIVTSWMVSKEYYVGSHIRIRRFDDLGDRESRRRAYVRLEMSPEQEQTFATWGIMPQRANATWWVEYESLKAKQDRSRFLAWKTECLASTRRPPASG</sequence>
<dbReference type="Proteomes" id="UP000019478">
    <property type="component" value="Unassembled WGS sequence"/>
</dbReference>
<evidence type="ECO:0000313" key="4">
    <source>
        <dbReference type="Proteomes" id="UP000019478"/>
    </source>
</evidence>
<protein>
    <submittedName>
        <fullName evidence="3">Uncharacterized protein</fullName>
    </submittedName>
</protein>
<feature type="transmembrane region" description="Helical" evidence="1">
    <location>
        <begin position="117"/>
        <end position="137"/>
    </location>
</feature>
<keyword evidence="1" id="KW-0472">Membrane</keyword>
<keyword evidence="1" id="KW-1133">Transmembrane helix</keyword>
<keyword evidence="1" id="KW-0812">Transmembrane</keyword>
<comment type="caution">
    <text evidence="3">The sequence shown here is derived from an EMBL/GenBank/DDBJ whole genome shotgun (WGS) entry which is preliminary data.</text>
</comment>
<dbReference type="EMBL" id="AMGY01000006">
    <property type="protein sequence ID" value="EXJ80648.1"/>
    <property type="molecule type" value="Genomic_DNA"/>
</dbReference>
<evidence type="ECO:0000313" key="3">
    <source>
        <dbReference type="EMBL" id="EXJ80648.1"/>
    </source>
</evidence>
<feature type="transmembrane region" description="Helical" evidence="1">
    <location>
        <begin position="223"/>
        <end position="242"/>
    </location>
</feature>